<sequence length="735" mass="80428">MGTGRGLVPLRLVVLMLLLLLFVSYFPLFISSNSSNQSSSSSSVVESCDQTKRTCGSNTVPYPFGFFKECKIPLKCNNNSNNNNNNNNNNTESTEIMLGDFVVSNITWESFQVDVPPSCNRSIRTATSFFGSNYAMTWNNMLFLRNCNVSGSSGCSISTALLSHSLNLNSCAPSSPSSGNDNISCFPSNDTAKGFLSPDNILKHTGCQSLFTSGEYDTTDDRFTSLVFRHVELGWWLDGDCHHCDPNADCTRLQSPVTRGNAIRCRCKEGFQGDGFIQGDACRKETRPSCNPSHYMSGKCGGTTRVGVLIGGIILGACIMAGLAFVIYIIRRRSSLCRMKKSMRRLLSEASCAVPLYSYKDIERATMGFAASGRLGNGAYGTVYAGKLNNGDLVAVKRIKHREADGMEQVMNEIKLLSSVSHPNLVQLLGCCIERGEQILVYEFMPNGTLSQQLQRERGDGLPWTVRLTIATETAQAIAYLHSSVHPPIYHRDVKSSNILLDYNYNSKVADFGLSRVGITGFSHISTAPQGTPGYLDPQYHQSFHLSDKSDVYSFGVVLVEIITGLKVVDFSRVPGEVNLAALAIDKIGRGLVEEIIDPFLEPHRDAWTLSSIHKVAELAFRCLAFHRDMRPSMMEVAEELDQIKLSGWAATDERNIFLSSSSSLCSASSSIINISSVTPKKCASASSNMSISVIDATVQQEVQVVDSPVSVHDRWFSDQSSPSANSLLANVRHS</sequence>
<keyword evidence="3" id="KW-0808">Transferase</keyword>
<evidence type="ECO:0000256" key="1">
    <source>
        <dbReference type="ARBA" id="ARBA00004167"/>
    </source>
</evidence>
<evidence type="ECO:0000256" key="9">
    <source>
        <dbReference type="ARBA" id="ARBA00022989"/>
    </source>
</evidence>
<dbReference type="FunFam" id="1.10.510.10:FF:000161">
    <property type="entry name" value="Wall-associated receptor kinase-like 20"/>
    <property type="match status" value="1"/>
</dbReference>
<keyword evidence="2" id="KW-0723">Serine/threonine-protein kinase</keyword>
<dbReference type="GeneID" id="120276939"/>
<dbReference type="PANTHER" id="PTHR46008:SF62">
    <property type="entry name" value="PROTEIN KINASE DOMAIN-CONTAINING PROTEIN"/>
    <property type="match status" value="1"/>
</dbReference>
<comment type="catalytic activity">
    <reaction evidence="13">
        <text>L-threonyl-[protein] + ATP = O-phospho-L-threonyl-[protein] + ADP + H(+)</text>
        <dbReference type="Rhea" id="RHEA:46608"/>
        <dbReference type="Rhea" id="RHEA-COMP:11060"/>
        <dbReference type="Rhea" id="RHEA-COMP:11605"/>
        <dbReference type="ChEBI" id="CHEBI:15378"/>
        <dbReference type="ChEBI" id="CHEBI:30013"/>
        <dbReference type="ChEBI" id="CHEBI:30616"/>
        <dbReference type="ChEBI" id="CHEBI:61977"/>
        <dbReference type="ChEBI" id="CHEBI:456216"/>
    </reaction>
</comment>
<evidence type="ECO:0000256" key="13">
    <source>
        <dbReference type="ARBA" id="ARBA00047951"/>
    </source>
</evidence>
<dbReference type="Gene3D" id="3.30.200.20">
    <property type="entry name" value="Phosphorylase Kinase, domain 1"/>
    <property type="match status" value="1"/>
</dbReference>
<keyword evidence="9 16" id="KW-1133">Transmembrane helix</keyword>
<evidence type="ECO:0000313" key="18">
    <source>
        <dbReference type="Proteomes" id="UP001515500"/>
    </source>
</evidence>
<protein>
    <submittedName>
        <fullName evidence="19 20">Wall-associated receptor kinase-like 14 isoform X1</fullName>
    </submittedName>
</protein>
<dbReference type="PROSITE" id="PS00107">
    <property type="entry name" value="PROTEIN_KINASE_ATP"/>
    <property type="match status" value="1"/>
</dbReference>
<evidence type="ECO:0000256" key="3">
    <source>
        <dbReference type="ARBA" id="ARBA00022679"/>
    </source>
</evidence>
<evidence type="ECO:0000256" key="6">
    <source>
        <dbReference type="ARBA" id="ARBA00022741"/>
    </source>
</evidence>
<gene>
    <name evidence="19 20" type="primary">LOC120276939</name>
</gene>
<proteinExistence type="predicted"/>
<comment type="subcellular location">
    <subcellularLocation>
        <location evidence="1">Membrane</location>
        <topology evidence="1">Single-pass membrane protein</topology>
    </subcellularLocation>
</comment>
<dbReference type="GO" id="GO:0005886">
    <property type="term" value="C:plasma membrane"/>
    <property type="evidence" value="ECO:0007669"/>
    <property type="project" value="UniProtKB-ARBA"/>
</dbReference>
<keyword evidence="8 15" id="KW-0067">ATP-binding</keyword>
<dbReference type="PROSITE" id="PS50011">
    <property type="entry name" value="PROTEIN_KINASE_DOM"/>
    <property type="match status" value="1"/>
</dbReference>
<evidence type="ECO:0000313" key="19">
    <source>
        <dbReference type="RefSeq" id="XP_039139618.1"/>
    </source>
</evidence>
<dbReference type="SMART" id="SM00220">
    <property type="entry name" value="S_TKc"/>
    <property type="match status" value="1"/>
</dbReference>
<accession>A0AB40CKM0</accession>
<dbReference type="Proteomes" id="UP001515500">
    <property type="component" value="Chromosome 2"/>
</dbReference>
<feature type="domain" description="Protein kinase" evidence="17">
    <location>
        <begin position="369"/>
        <end position="646"/>
    </location>
</feature>
<dbReference type="RefSeq" id="XP_039139618.1">
    <property type="nucleotide sequence ID" value="XM_039283684.1"/>
</dbReference>
<dbReference type="PANTHER" id="PTHR46008">
    <property type="entry name" value="LEAF RUST 10 DISEASE-RESISTANCE LOCUS RECEPTOR-LIKE PROTEIN KINASE-LIKE 1.4"/>
    <property type="match status" value="1"/>
</dbReference>
<dbReference type="GO" id="GO:0005524">
    <property type="term" value="F:ATP binding"/>
    <property type="evidence" value="ECO:0007669"/>
    <property type="project" value="UniProtKB-UniRule"/>
</dbReference>
<keyword evidence="11" id="KW-0325">Glycoprotein</keyword>
<evidence type="ECO:0000256" key="12">
    <source>
        <dbReference type="ARBA" id="ARBA00047558"/>
    </source>
</evidence>
<dbReference type="InterPro" id="IPR017441">
    <property type="entry name" value="Protein_kinase_ATP_BS"/>
</dbReference>
<dbReference type="PROSITE" id="PS00108">
    <property type="entry name" value="PROTEIN_KINASE_ST"/>
    <property type="match status" value="1"/>
</dbReference>
<keyword evidence="10 16" id="KW-0472">Membrane</keyword>
<evidence type="ECO:0000256" key="10">
    <source>
        <dbReference type="ARBA" id="ARBA00023136"/>
    </source>
</evidence>
<evidence type="ECO:0000256" key="4">
    <source>
        <dbReference type="ARBA" id="ARBA00022692"/>
    </source>
</evidence>
<evidence type="ECO:0000259" key="17">
    <source>
        <dbReference type="PROSITE" id="PS50011"/>
    </source>
</evidence>
<evidence type="ECO:0000256" key="16">
    <source>
        <dbReference type="SAM" id="Phobius"/>
    </source>
</evidence>
<organism evidence="18 19">
    <name type="scientific">Dioscorea cayennensis subsp. rotundata</name>
    <name type="common">White Guinea yam</name>
    <name type="synonym">Dioscorea rotundata</name>
    <dbReference type="NCBI Taxonomy" id="55577"/>
    <lineage>
        <taxon>Eukaryota</taxon>
        <taxon>Viridiplantae</taxon>
        <taxon>Streptophyta</taxon>
        <taxon>Embryophyta</taxon>
        <taxon>Tracheophyta</taxon>
        <taxon>Spermatophyta</taxon>
        <taxon>Magnoliopsida</taxon>
        <taxon>Liliopsida</taxon>
        <taxon>Dioscoreales</taxon>
        <taxon>Dioscoreaceae</taxon>
        <taxon>Dioscorea</taxon>
    </lineage>
</organism>
<keyword evidence="7" id="KW-0418">Kinase</keyword>
<reference evidence="19 20" key="1">
    <citation type="submission" date="2025-04" db="UniProtKB">
        <authorList>
            <consortium name="RefSeq"/>
        </authorList>
    </citation>
    <scope>IDENTIFICATION</scope>
</reference>
<evidence type="ECO:0000256" key="14">
    <source>
        <dbReference type="ARBA" id="ARBA00056804"/>
    </source>
</evidence>
<dbReference type="AlphaFoldDB" id="A0AB40CKM0"/>
<evidence type="ECO:0000256" key="8">
    <source>
        <dbReference type="ARBA" id="ARBA00022840"/>
    </source>
</evidence>
<evidence type="ECO:0000256" key="5">
    <source>
        <dbReference type="ARBA" id="ARBA00022729"/>
    </source>
</evidence>
<comment type="catalytic activity">
    <reaction evidence="12">
        <text>L-seryl-[protein] + ATP = O-phospho-L-seryl-[protein] + ADP + H(+)</text>
        <dbReference type="Rhea" id="RHEA:17989"/>
        <dbReference type="Rhea" id="RHEA-COMP:9863"/>
        <dbReference type="Rhea" id="RHEA-COMP:11604"/>
        <dbReference type="ChEBI" id="CHEBI:15378"/>
        <dbReference type="ChEBI" id="CHEBI:29999"/>
        <dbReference type="ChEBI" id="CHEBI:30616"/>
        <dbReference type="ChEBI" id="CHEBI:83421"/>
        <dbReference type="ChEBI" id="CHEBI:456216"/>
    </reaction>
</comment>
<keyword evidence="18" id="KW-1185">Reference proteome</keyword>
<feature type="binding site" evidence="15">
    <location>
        <position position="397"/>
    </location>
    <ligand>
        <name>ATP</name>
        <dbReference type="ChEBI" id="CHEBI:30616"/>
    </ligand>
</feature>
<evidence type="ECO:0000256" key="11">
    <source>
        <dbReference type="ARBA" id="ARBA00023180"/>
    </source>
</evidence>
<evidence type="ECO:0000256" key="7">
    <source>
        <dbReference type="ARBA" id="ARBA00022777"/>
    </source>
</evidence>
<feature type="transmembrane region" description="Helical" evidence="16">
    <location>
        <begin position="306"/>
        <end position="330"/>
    </location>
</feature>
<keyword evidence="5" id="KW-0732">Signal</keyword>
<dbReference type="Gene3D" id="2.10.25.10">
    <property type="entry name" value="Laminin"/>
    <property type="match status" value="1"/>
</dbReference>
<dbReference type="GO" id="GO:0004674">
    <property type="term" value="F:protein serine/threonine kinase activity"/>
    <property type="evidence" value="ECO:0007669"/>
    <property type="project" value="UniProtKB-KW"/>
</dbReference>
<dbReference type="FunFam" id="3.30.200.20:FF:000481">
    <property type="entry name" value="Wall-associated receptor kinase-like 14"/>
    <property type="match status" value="1"/>
</dbReference>
<dbReference type="InterPro" id="IPR011009">
    <property type="entry name" value="Kinase-like_dom_sf"/>
</dbReference>
<feature type="transmembrane region" description="Helical" evidence="16">
    <location>
        <begin position="12"/>
        <end position="30"/>
    </location>
</feature>
<evidence type="ECO:0000256" key="15">
    <source>
        <dbReference type="PROSITE-ProRule" id="PRU10141"/>
    </source>
</evidence>
<evidence type="ECO:0000256" key="2">
    <source>
        <dbReference type="ARBA" id="ARBA00022527"/>
    </source>
</evidence>
<comment type="function">
    <text evidence="14">Serine/threonine-protein kinase that may function as a signaling receptor of extracellular matrix component.</text>
</comment>
<evidence type="ECO:0000313" key="20">
    <source>
        <dbReference type="RefSeq" id="XP_039139624.1"/>
    </source>
</evidence>
<dbReference type="RefSeq" id="XP_039139624.1">
    <property type="nucleotide sequence ID" value="XM_039283690.1"/>
</dbReference>
<dbReference type="InterPro" id="IPR000719">
    <property type="entry name" value="Prot_kinase_dom"/>
</dbReference>
<keyword evidence="6 15" id="KW-0547">Nucleotide-binding</keyword>
<dbReference type="SUPFAM" id="SSF56112">
    <property type="entry name" value="Protein kinase-like (PK-like)"/>
    <property type="match status" value="1"/>
</dbReference>
<keyword evidence="4 16" id="KW-0812">Transmembrane</keyword>
<name>A0AB40CKM0_DIOCR</name>
<dbReference type="Gene3D" id="1.10.510.10">
    <property type="entry name" value="Transferase(Phosphotransferase) domain 1"/>
    <property type="match status" value="1"/>
</dbReference>
<dbReference type="InterPro" id="IPR008271">
    <property type="entry name" value="Ser/Thr_kinase_AS"/>
</dbReference>
<dbReference type="Pfam" id="PF00069">
    <property type="entry name" value="Pkinase"/>
    <property type="match status" value="1"/>
</dbReference>